<dbReference type="GO" id="GO:0052621">
    <property type="term" value="F:diguanylate cyclase activity"/>
    <property type="evidence" value="ECO:0007669"/>
    <property type="project" value="UniProtKB-EC"/>
</dbReference>
<dbReference type="NCBIfam" id="TIGR00254">
    <property type="entry name" value="GGDEF"/>
    <property type="match status" value="1"/>
</dbReference>
<dbReference type="PANTHER" id="PTHR45138:SF9">
    <property type="entry name" value="DIGUANYLATE CYCLASE DGCM-RELATED"/>
    <property type="match status" value="1"/>
</dbReference>
<gene>
    <name evidence="12" type="ORF">MWN34_11330</name>
</gene>
<dbReference type="SUPFAM" id="SSF55073">
    <property type="entry name" value="Nucleotide cyclase"/>
    <property type="match status" value="1"/>
</dbReference>
<dbReference type="Gene3D" id="3.30.450.20">
    <property type="entry name" value="PAS domain"/>
    <property type="match status" value="2"/>
</dbReference>
<keyword evidence="3" id="KW-1003">Cell membrane</keyword>
<comment type="caution">
    <text evidence="12">The sequence shown here is derived from an EMBL/GenBank/DDBJ whole genome shotgun (WGS) entry which is preliminary data.</text>
</comment>
<dbReference type="CDD" id="cd18774">
    <property type="entry name" value="PDC2_HK_sensor"/>
    <property type="match status" value="1"/>
</dbReference>
<dbReference type="PROSITE" id="PS50885">
    <property type="entry name" value="HAMP"/>
    <property type="match status" value="1"/>
</dbReference>
<dbReference type="InterPro" id="IPR029787">
    <property type="entry name" value="Nucleotide_cyclase"/>
</dbReference>
<evidence type="ECO:0000259" key="11">
    <source>
        <dbReference type="PROSITE" id="PS50887"/>
    </source>
</evidence>
<dbReference type="InterPro" id="IPR029151">
    <property type="entry name" value="Sensor-like_sf"/>
</dbReference>
<dbReference type="InterPro" id="IPR003660">
    <property type="entry name" value="HAMP_dom"/>
</dbReference>
<reference evidence="12 13" key="1">
    <citation type="submission" date="2022-04" db="EMBL/GenBank/DDBJ databases">
        <authorList>
            <person name="Grouzdev D.S."/>
            <person name="Pantiukh K.S."/>
            <person name="Krutkina M.S."/>
        </authorList>
    </citation>
    <scope>NUCLEOTIDE SEQUENCE [LARGE SCALE GENOMIC DNA]</scope>
    <source>
        <strain evidence="12 13">6x-1</strain>
    </source>
</reference>
<dbReference type="InterPro" id="IPR043128">
    <property type="entry name" value="Rev_trsase/Diguanyl_cyclase"/>
</dbReference>
<keyword evidence="12" id="KW-0808">Transferase</keyword>
<dbReference type="SUPFAM" id="SSF103190">
    <property type="entry name" value="Sensory domain-like"/>
    <property type="match status" value="1"/>
</dbReference>
<feature type="domain" description="HAMP" evidence="10">
    <location>
        <begin position="334"/>
        <end position="387"/>
    </location>
</feature>
<dbReference type="EC" id="2.7.7.65" evidence="2"/>
<protein>
    <recommendedName>
        <fullName evidence="2">diguanylate cyclase</fullName>
        <ecNumber evidence="2">2.7.7.65</ecNumber>
    </recommendedName>
</protein>
<keyword evidence="6 9" id="KW-0472">Membrane</keyword>
<comment type="subcellular location">
    <subcellularLocation>
        <location evidence="1">Cell membrane</location>
        <topology evidence="1">Multi-pass membrane protein</topology>
    </subcellularLocation>
</comment>
<name>A0ABT0DCN7_9HYPH</name>
<feature type="transmembrane region" description="Helical" evidence="9">
    <location>
        <begin position="46"/>
        <end position="67"/>
    </location>
</feature>
<keyword evidence="5 9" id="KW-1133">Transmembrane helix</keyword>
<evidence type="ECO:0000256" key="3">
    <source>
        <dbReference type="ARBA" id="ARBA00022475"/>
    </source>
</evidence>
<dbReference type="InterPro" id="IPR033479">
    <property type="entry name" value="dCache_1"/>
</dbReference>
<evidence type="ECO:0000256" key="9">
    <source>
        <dbReference type="SAM" id="Phobius"/>
    </source>
</evidence>
<evidence type="ECO:0000259" key="10">
    <source>
        <dbReference type="PROSITE" id="PS50885"/>
    </source>
</evidence>
<evidence type="ECO:0000256" key="7">
    <source>
        <dbReference type="ARBA" id="ARBA00034247"/>
    </source>
</evidence>
<evidence type="ECO:0000256" key="8">
    <source>
        <dbReference type="SAM" id="MobiDB-lite"/>
    </source>
</evidence>
<dbReference type="Gene3D" id="3.30.70.270">
    <property type="match status" value="1"/>
</dbReference>
<dbReference type="InterPro" id="IPR000160">
    <property type="entry name" value="GGDEF_dom"/>
</dbReference>
<dbReference type="PANTHER" id="PTHR45138">
    <property type="entry name" value="REGULATORY COMPONENTS OF SENSORY TRANSDUCTION SYSTEM"/>
    <property type="match status" value="1"/>
</dbReference>
<proteinExistence type="predicted"/>
<evidence type="ECO:0000256" key="1">
    <source>
        <dbReference type="ARBA" id="ARBA00004651"/>
    </source>
</evidence>
<feature type="domain" description="GGDEF" evidence="11">
    <location>
        <begin position="426"/>
        <end position="561"/>
    </location>
</feature>
<dbReference type="PROSITE" id="PS50887">
    <property type="entry name" value="GGDEF"/>
    <property type="match status" value="1"/>
</dbReference>
<keyword evidence="13" id="KW-1185">Reference proteome</keyword>
<dbReference type="RefSeq" id="WP_247029289.1">
    <property type="nucleotide sequence ID" value="NZ_JALKCH010000006.1"/>
</dbReference>
<dbReference type="CDD" id="cd01949">
    <property type="entry name" value="GGDEF"/>
    <property type="match status" value="1"/>
</dbReference>
<dbReference type="EMBL" id="JALKCH010000006">
    <property type="protein sequence ID" value="MCK0197507.1"/>
    <property type="molecule type" value="Genomic_DNA"/>
</dbReference>
<dbReference type="SMART" id="SM00267">
    <property type="entry name" value="GGDEF"/>
    <property type="match status" value="1"/>
</dbReference>
<sequence length="583" mass="61654">MPFIEPSVTLPGSGSTEPMMSAAEQKPDPQLLPAPIRRRVSLRGRLVLLVAVGLAFLVVERAGIIAGQRDALIRAEQTRALNLTDRGMGQYRETIAAVRATLQTLSLDTQALLAAAPHCAELQGALDLVPQIAGLAVADTAGRVRCATNPDNTGLDLSGRDYMQLALKGIPNLSSLTLSQVSNTPSIVVAEPVVNEDGDVDGVIMARVQLDMLFPITVISDLDISAALLMIDAEGNLIESSPAPSPGSAGSLRDTPLGDKMLSRSSGTFEGPGPDGVTRIYGFTRLPESNMRLAVGLSAAALTDELRDSTLRAGLIFLAVCALIFLGLWLAGDRLVVRPVRQLAARLAEFGRDTEAGSAMPATRITELEPLVVAVGEMSQRLTERETALRGANQKLMALASRDPLTDLPNRRAFDEALRGCWDEPVPVALLMIDIDHFKEFNDQYGHSAGDSALRRVAAALAREVRTGDVLARIGGEEFVALLPGSGEGEAARIASRLRRAVEHLAIAHARSPFRLLTVSIGYAGVPAERVGQPGELLIAADRALYAAKAAGRNAIHAWTKDHGVDRGEGGANFSAGAAAARS</sequence>
<accession>A0ABT0DCN7</accession>
<dbReference type="Pfam" id="PF02743">
    <property type="entry name" value="dCache_1"/>
    <property type="match status" value="1"/>
</dbReference>
<evidence type="ECO:0000313" key="12">
    <source>
        <dbReference type="EMBL" id="MCK0197507.1"/>
    </source>
</evidence>
<comment type="catalytic activity">
    <reaction evidence="7">
        <text>2 GTP = 3',3'-c-di-GMP + 2 diphosphate</text>
        <dbReference type="Rhea" id="RHEA:24898"/>
        <dbReference type="ChEBI" id="CHEBI:33019"/>
        <dbReference type="ChEBI" id="CHEBI:37565"/>
        <dbReference type="ChEBI" id="CHEBI:58805"/>
        <dbReference type="EC" id="2.7.7.65"/>
    </reaction>
</comment>
<dbReference type="Pfam" id="PF00990">
    <property type="entry name" value="GGDEF"/>
    <property type="match status" value="1"/>
</dbReference>
<dbReference type="Proteomes" id="UP001203284">
    <property type="component" value="Unassembled WGS sequence"/>
</dbReference>
<evidence type="ECO:0000313" key="13">
    <source>
        <dbReference type="Proteomes" id="UP001203284"/>
    </source>
</evidence>
<keyword evidence="4 9" id="KW-0812">Transmembrane</keyword>
<organism evidence="12 13">
    <name type="scientific">Ancylobacter crimeensis</name>
    <dbReference type="NCBI Taxonomy" id="2579147"/>
    <lineage>
        <taxon>Bacteria</taxon>
        <taxon>Pseudomonadati</taxon>
        <taxon>Pseudomonadota</taxon>
        <taxon>Alphaproteobacteria</taxon>
        <taxon>Hyphomicrobiales</taxon>
        <taxon>Xanthobacteraceae</taxon>
        <taxon>Ancylobacter</taxon>
    </lineage>
</organism>
<dbReference type="InterPro" id="IPR050469">
    <property type="entry name" value="Diguanylate_Cyclase"/>
</dbReference>
<dbReference type="CDD" id="cd12914">
    <property type="entry name" value="PDC1_DGC_like"/>
    <property type="match status" value="1"/>
</dbReference>
<evidence type="ECO:0000256" key="4">
    <source>
        <dbReference type="ARBA" id="ARBA00022692"/>
    </source>
</evidence>
<feature type="transmembrane region" description="Helical" evidence="9">
    <location>
        <begin position="311"/>
        <end position="331"/>
    </location>
</feature>
<keyword evidence="12" id="KW-0548">Nucleotidyltransferase</keyword>
<evidence type="ECO:0000256" key="5">
    <source>
        <dbReference type="ARBA" id="ARBA00022989"/>
    </source>
</evidence>
<evidence type="ECO:0000256" key="2">
    <source>
        <dbReference type="ARBA" id="ARBA00012528"/>
    </source>
</evidence>
<evidence type="ECO:0000256" key="6">
    <source>
        <dbReference type="ARBA" id="ARBA00023136"/>
    </source>
</evidence>
<feature type="region of interest" description="Disordered" evidence="8">
    <location>
        <begin position="1"/>
        <end position="27"/>
    </location>
</feature>